<proteinExistence type="predicted"/>
<evidence type="ECO:0000313" key="2">
    <source>
        <dbReference type="WBParaSite" id="L893_g24478.t1"/>
    </source>
</evidence>
<dbReference type="AlphaFoldDB" id="A0A1I7ZAL0"/>
<evidence type="ECO:0000313" key="1">
    <source>
        <dbReference type="Proteomes" id="UP000095287"/>
    </source>
</evidence>
<reference evidence="2" key="1">
    <citation type="submission" date="2016-11" db="UniProtKB">
        <authorList>
            <consortium name="WormBaseParasite"/>
        </authorList>
    </citation>
    <scope>IDENTIFICATION</scope>
</reference>
<organism evidence="1 2">
    <name type="scientific">Steinernema glaseri</name>
    <dbReference type="NCBI Taxonomy" id="37863"/>
    <lineage>
        <taxon>Eukaryota</taxon>
        <taxon>Metazoa</taxon>
        <taxon>Ecdysozoa</taxon>
        <taxon>Nematoda</taxon>
        <taxon>Chromadorea</taxon>
        <taxon>Rhabditida</taxon>
        <taxon>Tylenchina</taxon>
        <taxon>Panagrolaimomorpha</taxon>
        <taxon>Strongyloidoidea</taxon>
        <taxon>Steinernematidae</taxon>
        <taxon>Steinernema</taxon>
    </lineage>
</organism>
<name>A0A1I7ZAL0_9BILA</name>
<dbReference type="WBParaSite" id="L893_g24478.t1">
    <property type="protein sequence ID" value="L893_g24478.t1"/>
    <property type="gene ID" value="L893_g24478"/>
</dbReference>
<dbReference type="Proteomes" id="UP000095287">
    <property type="component" value="Unplaced"/>
</dbReference>
<protein>
    <submittedName>
        <fullName evidence="2">FBD domain-containing protein</fullName>
    </submittedName>
</protein>
<keyword evidence="1" id="KW-1185">Reference proteome</keyword>
<sequence>MLKDVYLCSSMQWCHAIEECIAAKRSFKLRPTTVLNSRRPHCAMDRVPILFIEEVLLQLDDECPWKTDNDASKFPSIWGRVHDIQRSKKHIYLSVYVFSDKEAVFSVSNFGTSDPLVNLEQFCLKSIRVHEGHQTMADDSSHHPLTEANFKVLWKQLAQGRVYSISLEVDEHRSHPLVNRLISAPPRFVKFEAFKLLPSSIEALTRSVEIGILRSFRCYRRLNLTHDLLPVLLKFVASEKMEKFLCNIENNGPVSYNTLLKGVVDAFLSRKRTYRFNFQVDRGTKDICERLREVGRRKKVKIEYCKRTYNHISIDRIISS</sequence>
<accession>A0A1I7ZAL0</accession>